<accession>A0A8J6AX91</accession>
<dbReference type="EMBL" id="JAHDYR010000020">
    <property type="protein sequence ID" value="KAG9393795.1"/>
    <property type="molecule type" value="Genomic_DNA"/>
</dbReference>
<dbReference type="AlphaFoldDB" id="A0A8J6AX91"/>
<proteinExistence type="predicted"/>
<name>A0A8J6AX91_9EUKA</name>
<keyword evidence="2" id="KW-1185">Reference proteome</keyword>
<comment type="caution">
    <text evidence="1">The sequence shown here is derived from an EMBL/GenBank/DDBJ whole genome shotgun (WGS) entry which is preliminary data.</text>
</comment>
<sequence length="105" mass="11922">MDVYMKHRSEIVTRRPHIDETDLTARPLDAAERVMARWFREDELCQRMALMRGPCDETAEGTADSLGFVPLRTRSKRATWTWCSARTEAGQAFGTTVHGGPPVRT</sequence>
<evidence type="ECO:0000313" key="1">
    <source>
        <dbReference type="EMBL" id="KAG9393795.1"/>
    </source>
</evidence>
<dbReference type="Proteomes" id="UP000717585">
    <property type="component" value="Unassembled WGS sequence"/>
</dbReference>
<reference evidence="1" key="1">
    <citation type="submission" date="2021-05" db="EMBL/GenBank/DDBJ databases">
        <title>A free-living protist that lacks canonical eukaryotic 1 DNA replication and segregation systems.</title>
        <authorList>
            <person name="Salas-Leiva D.E."/>
            <person name="Tromer E.C."/>
            <person name="Curtis B.A."/>
            <person name="Jerlstrom-Hultqvist J."/>
            <person name="Kolisko M."/>
            <person name="Yi Z."/>
            <person name="Salas-Leiva J.S."/>
            <person name="Gallot-Lavallee L."/>
            <person name="Kops G.J.P.L."/>
            <person name="Archibald J.M."/>
            <person name="Simpson A.G.B."/>
            <person name="Roger A.J."/>
        </authorList>
    </citation>
    <scope>NUCLEOTIDE SEQUENCE</scope>
    <source>
        <strain evidence="1">BICM</strain>
    </source>
</reference>
<gene>
    <name evidence="1" type="ORF">J8273_4658</name>
</gene>
<organism evidence="1 2">
    <name type="scientific">Carpediemonas membranifera</name>
    <dbReference type="NCBI Taxonomy" id="201153"/>
    <lineage>
        <taxon>Eukaryota</taxon>
        <taxon>Metamonada</taxon>
        <taxon>Carpediemonas-like organisms</taxon>
        <taxon>Carpediemonas</taxon>
    </lineage>
</organism>
<evidence type="ECO:0000313" key="2">
    <source>
        <dbReference type="Proteomes" id="UP000717585"/>
    </source>
</evidence>
<protein>
    <submittedName>
        <fullName evidence="1">Uncharacterized protein</fullName>
    </submittedName>
</protein>